<dbReference type="PROSITE" id="PS50893">
    <property type="entry name" value="ABC_TRANSPORTER_2"/>
    <property type="match status" value="1"/>
</dbReference>
<keyword evidence="4" id="KW-0067">ATP-binding</keyword>
<dbReference type="SUPFAM" id="SSF52540">
    <property type="entry name" value="P-loop containing nucleoside triphosphate hydrolases"/>
    <property type="match status" value="1"/>
</dbReference>
<keyword evidence="3" id="KW-0547">Nucleotide-binding</keyword>
<dbReference type="InterPro" id="IPR027417">
    <property type="entry name" value="P-loop_NTPase"/>
</dbReference>
<dbReference type="InterPro" id="IPR003439">
    <property type="entry name" value="ABC_transporter-like_ATP-bd"/>
</dbReference>
<feature type="domain" description="ABC transporter" evidence="5">
    <location>
        <begin position="18"/>
        <end position="261"/>
    </location>
</feature>
<comment type="similarity">
    <text evidence="1">Belongs to the ABC transporter superfamily.</text>
</comment>
<dbReference type="CDD" id="cd03257">
    <property type="entry name" value="ABC_NikE_OppD_transporters"/>
    <property type="match status" value="1"/>
</dbReference>
<keyword evidence="7" id="KW-1185">Reference proteome</keyword>
<reference evidence="6 7" key="1">
    <citation type="submission" date="2017-03" db="EMBL/GenBank/DDBJ databases">
        <title>Whole genome sequence of Micromonospora wenchangensis, isolated from mangrove soil.</title>
        <authorList>
            <person name="Yang H."/>
        </authorList>
    </citation>
    <scope>NUCLEOTIDE SEQUENCE [LARGE SCALE GENOMIC DNA]</scope>
    <source>
        <strain evidence="6 7">CCTCC AA 2012002</strain>
    </source>
</reference>
<dbReference type="Pfam" id="PF00005">
    <property type="entry name" value="ABC_tran"/>
    <property type="match status" value="1"/>
</dbReference>
<dbReference type="InterPro" id="IPR003593">
    <property type="entry name" value="AAA+_ATPase"/>
</dbReference>
<sequence length="331" mass="36038">MPAGCVRRWRGRSGTTVLELTAVRVAFPIAGRLVPVVRDVDLSVRPGELLALVGESGCGKSTIARTVVRLERPIAGTVSLDGADVHALRGDALRAYRRAVQMVFQDPFQSLSPRQTVARALAEPLHIHRIGSRAARRQRVAELLELVELDPGLAGRRPRELSGGQRQRVAIARALAVRPRLLICDEPVTALDAPVQATVLNLIRDLVDRLGLGCLFIAHDLAVVRQLADRVAVMYRGRIVESAPTLRLMDAARHPYTQALLAAVPRLDADPSPAPTLRGEMPGPLASIDGCAFNPRCPQAFDRCEAERPQMIVGPRPDESVACHRQNQEQA</sequence>
<evidence type="ECO:0000313" key="7">
    <source>
        <dbReference type="Proteomes" id="UP000197174"/>
    </source>
</evidence>
<dbReference type="GO" id="GO:0005524">
    <property type="term" value="F:ATP binding"/>
    <property type="evidence" value="ECO:0007669"/>
    <property type="project" value="UniProtKB-KW"/>
</dbReference>
<dbReference type="FunFam" id="3.40.50.300:FF:000016">
    <property type="entry name" value="Oligopeptide ABC transporter ATP-binding component"/>
    <property type="match status" value="1"/>
</dbReference>
<dbReference type="GO" id="GO:0016887">
    <property type="term" value="F:ATP hydrolysis activity"/>
    <property type="evidence" value="ECO:0007669"/>
    <property type="project" value="InterPro"/>
</dbReference>
<evidence type="ECO:0000256" key="1">
    <source>
        <dbReference type="ARBA" id="ARBA00005417"/>
    </source>
</evidence>
<dbReference type="PANTHER" id="PTHR43776">
    <property type="entry name" value="TRANSPORT ATP-BINDING PROTEIN"/>
    <property type="match status" value="1"/>
</dbReference>
<protein>
    <recommendedName>
        <fullName evidence="5">ABC transporter domain-containing protein</fullName>
    </recommendedName>
</protein>
<dbReference type="InterPro" id="IPR017871">
    <property type="entry name" value="ABC_transporter-like_CS"/>
</dbReference>
<evidence type="ECO:0000259" key="5">
    <source>
        <dbReference type="PROSITE" id="PS50893"/>
    </source>
</evidence>
<dbReference type="NCBIfam" id="TIGR01727">
    <property type="entry name" value="oligo_HPY"/>
    <property type="match status" value="1"/>
</dbReference>
<accession>A0A2D0AWU2</accession>
<comment type="caution">
    <text evidence="6">The sequence shown here is derived from an EMBL/GenBank/DDBJ whole genome shotgun (WGS) entry which is preliminary data.</text>
</comment>
<evidence type="ECO:0000256" key="2">
    <source>
        <dbReference type="ARBA" id="ARBA00022448"/>
    </source>
</evidence>
<proteinExistence type="inferred from homology"/>
<dbReference type="GO" id="GO:0015833">
    <property type="term" value="P:peptide transport"/>
    <property type="evidence" value="ECO:0007669"/>
    <property type="project" value="InterPro"/>
</dbReference>
<dbReference type="EMBL" id="MZMV01000011">
    <property type="protein sequence ID" value="OWV09483.1"/>
    <property type="molecule type" value="Genomic_DNA"/>
</dbReference>
<name>A0A2D0AWU2_9ACTN</name>
<dbReference type="Pfam" id="PF08352">
    <property type="entry name" value="oligo_HPY"/>
    <property type="match status" value="1"/>
</dbReference>
<keyword evidence="2" id="KW-0813">Transport</keyword>
<evidence type="ECO:0000313" key="6">
    <source>
        <dbReference type="EMBL" id="OWV09483.1"/>
    </source>
</evidence>
<dbReference type="InterPro" id="IPR050319">
    <property type="entry name" value="ABC_transp_ATP-bind"/>
</dbReference>
<dbReference type="InterPro" id="IPR013563">
    <property type="entry name" value="Oligopep_ABC_C"/>
</dbReference>
<dbReference type="GO" id="GO:0055085">
    <property type="term" value="P:transmembrane transport"/>
    <property type="evidence" value="ECO:0007669"/>
    <property type="project" value="UniProtKB-ARBA"/>
</dbReference>
<evidence type="ECO:0000256" key="3">
    <source>
        <dbReference type="ARBA" id="ARBA00022741"/>
    </source>
</evidence>
<gene>
    <name evidence="6" type="ORF">B5D80_08750</name>
</gene>
<organism evidence="6 7">
    <name type="scientific">Micromonospora wenchangensis</name>
    <dbReference type="NCBI Taxonomy" id="1185415"/>
    <lineage>
        <taxon>Bacteria</taxon>
        <taxon>Bacillati</taxon>
        <taxon>Actinomycetota</taxon>
        <taxon>Actinomycetes</taxon>
        <taxon>Micromonosporales</taxon>
        <taxon>Micromonosporaceae</taxon>
        <taxon>Micromonospora</taxon>
    </lineage>
</organism>
<dbReference type="Gene3D" id="3.40.50.300">
    <property type="entry name" value="P-loop containing nucleotide triphosphate hydrolases"/>
    <property type="match status" value="1"/>
</dbReference>
<dbReference type="PROSITE" id="PS00211">
    <property type="entry name" value="ABC_TRANSPORTER_1"/>
    <property type="match status" value="1"/>
</dbReference>
<dbReference type="AlphaFoldDB" id="A0A2D0AWU2"/>
<dbReference type="Proteomes" id="UP000197174">
    <property type="component" value="Unassembled WGS sequence"/>
</dbReference>
<dbReference type="SMART" id="SM00382">
    <property type="entry name" value="AAA"/>
    <property type="match status" value="1"/>
</dbReference>
<evidence type="ECO:0000256" key="4">
    <source>
        <dbReference type="ARBA" id="ARBA00022840"/>
    </source>
</evidence>
<dbReference type="PANTHER" id="PTHR43776:SF7">
    <property type="entry name" value="D,D-DIPEPTIDE TRANSPORT ATP-BINDING PROTEIN DDPF-RELATED"/>
    <property type="match status" value="1"/>
</dbReference>